<dbReference type="KEGG" id="cari:FNU76_23950"/>
<dbReference type="Pfam" id="PF04606">
    <property type="entry name" value="Ogr_Delta"/>
    <property type="match status" value="1"/>
</dbReference>
<dbReference type="Proteomes" id="UP000317550">
    <property type="component" value="Chromosome"/>
</dbReference>
<name>A0A516SMA1_9NEIS</name>
<sequence>MMRARTCRTTAICPHCNTLIGARTSIRSSRFTTRRIYMCLIPGCGFQGVAIEEMVFQLSEGASPDPTVDLPFAPHVIRMRERNAAIAARKRSQLSFTFDDDPSGDVAAVA</sequence>
<evidence type="ECO:0000313" key="5">
    <source>
        <dbReference type="Proteomes" id="UP000317550"/>
    </source>
</evidence>
<dbReference type="AlphaFoldDB" id="A0A516SMA1"/>
<reference evidence="4" key="2">
    <citation type="journal article" date="2020" name="Int. J. Syst. Evol. Microbiol.">
        <title>Chitinimonas arctica sp. nov., isolated from Arctic tundra soil.</title>
        <authorList>
            <person name="Xu Q."/>
            <person name="Jiang F."/>
            <person name="Da X."/>
            <person name="Zhang Y."/>
            <person name="Geng Y."/>
            <person name="Qin K."/>
            <person name="Liu J."/>
            <person name="Peng F."/>
        </authorList>
    </citation>
    <scope>NUCLEOTIDE SEQUENCE</scope>
    <source>
        <strain evidence="4">R3-44</strain>
    </source>
</reference>
<evidence type="ECO:0000313" key="3">
    <source>
        <dbReference type="EMBL" id="QDQ27681.1"/>
    </source>
</evidence>
<dbReference type="EMBL" id="CP041730">
    <property type="protein sequence ID" value="QDQ24854.1"/>
    <property type="molecule type" value="Genomic_DNA"/>
</dbReference>
<feature type="domain" description="Zinc finger Ogr/Delta-type" evidence="1">
    <location>
        <begin position="13"/>
        <end position="55"/>
    </location>
</feature>
<keyword evidence="5" id="KW-1185">Reference proteome</keyword>
<protein>
    <recommendedName>
        <fullName evidence="1">Zinc finger Ogr/Delta-type domain-containing protein</fullName>
    </recommendedName>
</protein>
<dbReference type="InterPro" id="IPR007684">
    <property type="entry name" value="Znf_Ogr/Delta"/>
</dbReference>
<evidence type="ECO:0000313" key="2">
    <source>
        <dbReference type="EMBL" id="QDQ24854.1"/>
    </source>
</evidence>
<evidence type="ECO:0000313" key="4">
    <source>
        <dbReference type="EMBL" id="QDQ29158.1"/>
    </source>
</evidence>
<gene>
    <name evidence="2" type="ORF">FNU76_00020</name>
    <name evidence="3" type="ORF">FNU76_15725</name>
    <name evidence="4" type="ORF">FNU76_23950</name>
</gene>
<dbReference type="EMBL" id="CP041730">
    <property type="protein sequence ID" value="QDQ29158.1"/>
    <property type="molecule type" value="Genomic_DNA"/>
</dbReference>
<dbReference type="OrthoDB" id="7362772at2"/>
<reference evidence="5" key="1">
    <citation type="submission" date="2019-07" db="EMBL/GenBank/DDBJ databases">
        <title>Chitinimonas sp. nov., isolated from Ny-Alesund, arctica soil.</title>
        <authorList>
            <person name="Xu Q."/>
            <person name="Peng F."/>
        </authorList>
    </citation>
    <scope>NUCLEOTIDE SEQUENCE [LARGE SCALE GENOMIC DNA]</scope>
    <source>
        <strain evidence="5">R3-44</strain>
    </source>
</reference>
<dbReference type="EMBL" id="CP041730">
    <property type="protein sequence ID" value="QDQ27681.1"/>
    <property type="molecule type" value="Genomic_DNA"/>
</dbReference>
<dbReference type="KEGG" id="cari:FNU76_00020"/>
<accession>A0A516SMA1</accession>
<evidence type="ECO:0000259" key="1">
    <source>
        <dbReference type="Pfam" id="PF04606"/>
    </source>
</evidence>
<organism evidence="4 5">
    <name type="scientific">Chitinimonas arctica</name>
    <dbReference type="NCBI Taxonomy" id="2594795"/>
    <lineage>
        <taxon>Bacteria</taxon>
        <taxon>Pseudomonadati</taxon>
        <taxon>Pseudomonadota</taxon>
        <taxon>Betaproteobacteria</taxon>
        <taxon>Neisseriales</taxon>
        <taxon>Chitinibacteraceae</taxon>
        <taxon>Chitinimonas</taxon>
    </lineage>
</organism>
<proteinExistence type="predicted"/>
<dbReference type="KEGG" id="cari:FNU76_15725"/>